<dbReference type="InterPro" id="IPR001841">
    <property type="entry name" value="Znf_RING"/>
</dbReference>
<evidence type="ECO:0000313" key="7">
    <source>
        <dbReference type="EMBL" id="KIO08547.1"/>
    </source>
</evidence>
<sequence length="400" mass="43501">MSFREPLWFCHECHAEMRPLMIPDPICSSCRGSFVEKLENPSDDPRDFQRHLHDFHDHPIPDPVDNFFRSSAPSAHVRLLTSGCLLLGGMRNVFGPPHDPFRHSTSPPSPSRSPERGMGSGAFRLEVHSRPGGAFIIGGPNTLGRSPNQGQGDNVPTMSEFLRREQGNDINGRLMAQYLLSLIGRDPTGHDSDPFMEFFGGRDGRLGDYVFTQEALDQIMTQIMENSSAGRPVPATEEIIMKLPRDLLTEGSPLLQKDCAVCKEQFNLHPEDDGELIVVTLPCDHPFHQDCILPWLKSSGTCPVCRYQLVPQPGGNPGQSSRGSPPNQPPRSPSLDNSRRGGGGTGNFFQSLFGGTGGNSSGSSGSGGGNSYSSMSGGSSTPDNSRSTPYFPGHWSDGRR</sequence>
<evidence type="ECO:0000256" key="4">
    <source>
        <dbReference type="PROSITE-ProRule" id="PRU00175"/>
    </source>
</evidence>
<reference evidence="7 8" key="1">
    <citation type="submission" date="2014-04" db="EMBL/GenBank/DDBJ databases">
        <authorList>
            <consortium name="DOE Joint Genome Institute"/>
            <person name="Kuo A."/>
            <person name="Kohler A."/>
            <person name="Costa M.D."/>
            <person name="Nagy L.G."/>
            <person name="Floudas D."/>
            <person name="Copeland A."/>
            <person name="Barry K.W."/>
            <person name="Cichocki N."/>
            <person name="Veneault-Fourrey C."/>
            <person name="LaButti K."/>
            <person name="Lindquist E.A."/>
            <person name="Lipzen A."/>
            <person name="Lundell T."/>
            <person name="Morin E."/>
            <person name="Murat C."/>
            <person name="Sun H."/>
            <person name="Tunlid A."/>
            <person name="Henrissat B."/>
            <person name="Grigoriev I.V."/>
            <person name="Hibbett D.S."/>
            <person name="Martin F."/>
            <person name="Nordberg H.P."/>
            <person name="Cantor M.N."/>
            <person name="Hua S.X."/>
        </authorList>
    </citation>
    <scope>NUCLEOTIDE SEQUENCE [LARGE SCALE GENOMIC DNA]</scope>
    <source>
        <strain evidence="7 8">Marx 270</strain>
    </source>
</reference>
<dbReference type="PROSITE" id="PS50089">
    <property type="entry name" value="ZF_RING_2"/>
    <property type="match status" value="1"/>
</dbReference>
<keyword evidence="8" id="KW-1185">Reference proteome</keyword>
<feature type="domain" description="RING-type" evidence="6">
    <location>
        <begin position="259"/>
        <end position="306"/>
    </location>
</feature>
<keyword evidence="3" id="KW-0862">Zinc</keyword>
<evidence type="ECO:0000256" key="5">
    <source>
        <dbReference type="SAM" id="MobiDB-lite"/>
    </source>
</evidence>
<dbReference type="EMBL" id="KN831957">
    <property type="protein sequence ID" value="KIO08547.1"/>
    <property type="molecule type" value="Genomic_DNA"/>
</dbReference>
<dbReference type="InterPro" id="IPR013083">
    <property type="entry name" value="Znf_RING/FYVE/PHD"/>
</dbReference>
<protein>
    <recommendedName>
        <fullName evidence="6">RING-type domain-containing protein</fullName>
    </recommendedName>
</protein>
<organism evidence="7 8">
    <name type="scientific">Pisolithus tinctorius Marx 270</name>
    <dbReference type="NCBI Taxonomy" id="870435"/>
    <lineage>
        <taxon>Eukaryota</taxon>
        <taxon>Fungi</taxon>
        <taxon>Dikarya</taxon>
        <taxon>Basidiomycota</taxon>
        <taxon>Agaricomycotina</taxon>
        <taxon>Agaricomycetes</taxon>
        <taxon>Agaricomycetidae</taxon>
        <taxon>Boletales</taxon>
        <taxon>Sclerodermatineae</taxon>
        <taxon>Pisolithaceae</taxon>
        <taxon>Pisolithus</taxon>
    </lineage>
</organism>
<feature type="compositionally biased region" description="Low complexity" evidence="5">
    <location>
        <begin position="371"/>
        <end position="380"/>
    </location>
</feature>
<evidence type="ECO:0000256" key="2">
    <source>
        <dbReference type="ARBA" id="ARBA00022771"/>
    </source>
</evidence>
<keyword evidence="1" id="KW-0479">Metal-binding</keyword>
<dbReference type="SUPFAM" id="SSF57850">
    <property type="entry name" value="RING/U-box"/>
    <property type="match status" value="1"/>
</dbReference>
<accession>A0A0C3KG28</accession>
<dbReference type="Proteomes" id="UP000054217">
    <property type="component" value="Unassembled WGS sequence"/>
</dbReference>
<name>A0A0C3KG28_PISTI</name>
<dbReference type="GO" id="GO:0008270">
    <property type="term" value="F:zinc ion binding"/>
    <property type="evidence" value="ECO:0007669"/>
    <property type="project" value="UniProtKB-KW"/>
</dbReference>
<dbReference type="Gene3D" id="3.30.40.10">
    <property type="entry name" value="Zinc/RING finger domain, C3HC4 (zinc finger)"/>
    <property type="match status" value="1"/>
</dbReference>
<dbReference type="PANTHER" id="PTHR15710">
    <property type="entry name" value="E3 UBIQUITIN-PROTEIN LIGASE PRAJA"/>
    <property type="match status" value="1"/>
</dbReference>
<evidence type="ECO:0000313" key="8">
    <source>
        <dbReference type="Proteomes" id="UP000054217"/>
    </source>
</evidence>
<dbReference type="Pfam" id="PF13639">
    <property type="entry name" value="zf-RING_2"/>
    <property type="match status" value="1"/>
</dbReference>
<evidence type="ECO:0000256" key="1">
    <source>
        <dbReference type="ARBA" id="ARBA00022723"/>
    </source>
</evidence>
<dbReference type="SMART" id="SM00184">
    <property type="entry name" value="RING"/>
    <property type="match status" value="1"/>
</dbReference>
<proteinExistence type="predicted"/>
<gene>
    <name evidence="7" type="ORF">M404DRAFT_14558</name>
</gene>
<feature type="compositionally biased region" description="Gly residues" evidence="5">
    <location>
        <begin position="354"/>
        <end position="370"/>
    </location>
</feature>
<evidence type="ECO:0000259" key="6">
    <source>
        <dbReference type="PROSITE" id="PS50089"/>
    </source>
</evidence>
<evidence type="ECO:0000256" key="3">
    <source>
        <dbReference type="ARBA" id="ARBA00022833"/>
    </source>
</evidence>
<dbReference type="OrthoDB" id="8062037at2759"/>
<dbReference type="HOGENOM" id="CLU_049060_0_0_1"/>
<keyword evidence="2 4" id="KW-0863">Zinc-finger</keyword>
<dbReference type="AlphaFoldDB" id="A0A0C3KG28"/>
<dbReference type="PANTHER" id="PTHR15710:SF74">
    <property type="entry name" value="RING-TYPE E3 UBIQUITIN TRANSFERASE-RELATED"/>
    <property type="match status" value="1"/>
</dbReference>
<feature type="region of interest" description="Disordered" evidence="5">
    <location>
        <begin position="97"/>
        <end position="119"/>
    </location>
</feature>
<dbReference type="STRING" id="870435.A0A0C3KG28"/>
<dbReference type="InParanoid" id="A0A0C3KG28"/>
<reference evidence="8" key="2">
    <citation type="submission" date="2015-01" db="EMBL/GenBank/DDBJ databases">
        <title>Evolutionary Origins and Diversification of the Mycorrhizal Mutualists.</title>
        <authorList>
            <consortium name="DOE Joint Genome Institute"/>
            <consortium name="Mycorrhizal Genomics Consortium"/>
            <person name="Kohler A."/>
            <person name="Kuo A."/>
            <person name="Nagy L.G."/>
            <person name="Floudas D."/>
            <person name="Copeland A."/>
            <person name="Barry K.W."/>
            <person name="Cichocki N."/>
            <person name="Veneault-Fourrey C."/>
            <person name="LaButti K."/>
            <person name="Lindquist E.A."/>
            <person name="Lipzen A."/>
            <person name="Lundell T."/>
            <person name="Morin E."/>
            <person name="Murat C."/>
            <person name="Riley R."/>
            <person name="Ohm R."/>
            <person name="Sun H."/>
            <person name="Tunlid A."/>
            <person name="Henrissat B."/>
            <person name="Grigoriev I.V."/>
            <person name="Hibbett D.S."/>
            <person name="Martin F."/>
        </authorList>
    </citation>
    <scope>NUCLEOTIDE SEQUENCE [LARGE SCALE GENOMIC DNA]</scope>
    <source>
        <strain evidence="8">Marx 270</strain>
    </source>
</reference>
<feature type="region of interest" description="Disordered" evidence="5">
    <location>
        <begin position="313"/>
        <end position="400"/>
    </location>
</feature>
<dbReference type="CDD" id="cd16454">
    <property type="entry name" value="RING-H2_PA-TM-RING"/>
    <property type="match status" value="1"/>
</dbReference>